<feature type="non-terminal residue" evidence="1">
    <location>
        <position position="52"/>
    </location>
</feature>
<dbReference type="STRING" id="1121942.SAMN02745148_02286"/>
<dbReference type="Proteomes" id="UP000184346">
    <property type="component" value="Unassembled WGS sequence"/>
</dbReference>
<accession>A0A1M5AJE5</accession>
<protein>
    <submittedName>
        <fullName evidence="1">Uncharacterized protein</fullName>
    </submittedName>
</protein>
<dbReference type="EMBL" id="FQUJ01000009">
    <property type="protein sequence ID" value="SHF30254.1"/>
    <property type="molecule type" value="Genomic_DNA"/>
</dbReference>
<reference evidence="1 2" key="1">
    <citation type="submission" date="2016-11" db="EMBL/GenBank/DDBJ databases">
        <authorList>
            <person name="Jaros S."/>
            <person name="Januszkiewicz K."/>
            <person name="Wedrychowicz H."/>
        </authorList>
    </citation>
    <scope>NUCLEOTIDE SEQUENCE [LARGE SCALE GENOMIC DNA]</scope>
    <source>
        <strain evidence="1 2">DSM 19980</strain>
    </source>
</reference>
<proteinExistence type="predicted"/>
<dbReference type="AlphaFoldDB" id="A0A1M5AJE5"/>
<evidence type="ECO:0000313" key="1">
    <source>
        <dbReference type="EMBL" id="SHF30254.1"/>
    </source>
</evidence>
<organism evidence="1 2">
    <name type="scientific">Modicisalibacter ilicicola DSM 19980</name>
    <dbReference type="NCBI Taxonomy" id="1121942"/>
    <lineage>
        <taxon>Bacteria</taxon>
        <taxon>Pseudomonadati</taxon>
        <taxon>Pseudomonadota</taxon>
        <taxon>Gammaproteobacteria</taxon>
        <taxon>Oceanospirillales</taxon>
        <taxon>Halomonadaceae</taxon>
        <taxon>Modicisalibacter</taxon>
    </lineage>
</organism>
<name>A0A1M5AJE5_9GAMM</name>
<gene>
    <name evidence="1" type="ORF">SAMN02745148_02286</name>
</gene>
<keyword evidence="2" id="KW-1185">Reference proteome</keyword>
<sequence length="52" mass="5775">MHGIRGFFDKVARKAGLADDMIVLSPKRRAAEKPFQLGDVQEQNAVYLDLGT</sequence>
<evidence type="ECO:0000313" key="2">
    <source>
        <dbReference type="Proteomes" id="UP000184346"/>
    </source>
</evidence>